<dbReference type="RefSeq" id="WP_005291477.1">
    <property type="nucleotide sequence ID" value="NZ_CP072935.1"/>
</dbReference>
<dbReference type="OrthoDB" id="4410589at2"/>
<sequence length="172" mass="19157">MTSISRQNRASLPGSKRVRNQKATRVLIAVYFAGLIVAALLFGISLIAELDSWPFSLSYIVAMLLSMAAWTYIRGANDSKDRLPDSQLDEYERDIFATWRQRAFKAYSALTFVGGAGFLLYAKFIADSGNSVAYETAGLYMVFTYLFVATLPMIGFAATINRDHPEDQPVEE</sequence>
<feature type="transmembrane region" description="Helical" evidence="1">
    <location>
        <begin position="106"/>
        <end position="126"/>
    </location>
</feature>
<keyword evidence="1" id="KW-1133">Transmembrane helix</keyword>
<proteinExistence type="predicted"/>
<accession>D7WF85</accession>
<gene>
    <name evidence="2" type="ORF">HMPREF0291_12177</name>
</gene>
<comment type="caution">
    <text evidence="2">The sequence shown here is derived from an EMBL/GenBank/DDBJ whole genome shotgun (WGS) entry which is preliminary data.</text>
</comment>
<keyword evidence="3" id="KW-1185">Reference proteome</keyword>
<evidence type="ECO:0000256" key="1">
    <source>
        <dbReference type="SAM" id="Phobius"/>
    </source>
</evidence>
<dbReference type="eggNOG" id="ENOG5032A8Q">
    <property type="taxonomic scope" value="Bacteria"/>
</dbReference>
<feature type="transmembrane region" description="Helical" evidence="1">
    <location>
        <begin position="26"/>
        <end position="47"/>
    </location>
</feature>
<dbReference type="STRING" id="585529.HMPREF0291_12177"/>
<evidence type="ECO:0008006" key="4">
    <source>
        <dbReference type="Google" id="ProtNLM"/>
    </source>
</evidence>
<organism evidence="2 3">
    <name type="scientific">Corynebacterium genitalium ATCC 33030</name>
    <dbReference type="NCBI Taxonomy" id="585529"/>
    <lineage>
        <taxon>Bacteria</taxon>
        <taxon>Bacillati</taxon>
        <taxon>Actinomycetota</taxon>
        <taxon>Actinomycetes</taxon>
        <taxon>Mycobacteriales</taxon>
        <taxon>Corynebacteriaceae</taxon>
        <taxon>Corynebacterium</taxon>
    </lineage>
</organism>
<feature type="transmembrane region" description="Helical" evidence="1">
    <location>
        <begin position="53"/>
        <end position="73"/>
    </location>
</feature>
<reference evidence="2" key="1">
    <citation type="submission" date="2010-06" db="EMBL/GenBank/DDBJ databases">
        <authorList>
            <person name="Muzny D."/>
            <person name="Qin X."/>
            <person name="Buhay C."/>
            <person name="Dugan-Rocha S."/>
            <person name="Ding Y."/>
            <person name="Chen G."/>
            <person name="Hawes A."/>
            <person name="Holder M."/>
            <person name="Jhangiani S."/>
            <person name="Johnson A."/>
            <person name="Khan Z."/>
            <person name="Li Z."/>
            <person name="Liu W."/>
            <person name="Liu X."/>
            <person name="Perez L."/>
            <person name="Shen H."/>
            <person name="Wang Q."/>
            <person name="Watt J."/>
            <person name="Xi L."/>
            <person name="Xin Y."/>
            <person name="Zhou J."/>
            <person name="Deng J."/>
            <person name="Jiang H."/>
            <person name="Liu Y."/>
            <person name="Qu J."/>
            <person name="Song X.-Z."/>
            <person name="Zhang L."/>
            <person name="Villasana D."/>
            <person name="Johnson A."/>
            <person name="Liu J."/>
            <person name="Liyanage D."/>
            <person name="Lorensuhewa L."/>
            <person name="Robinson T."/>
            <person name="Song A."/>
            <person name="Song B.-B."/>
            <person name="Dinh H."/>
            <person name="Thornton R."/>
            <person name="Coyle M."/>
            <person name="Francisco L."/>
            <person name="Jackson L."/>
            <person name="Javaid M."/>
            <person name="Korchina V."/>
            <person name="Kovar C."/>
            <person name="Mata R."/>
            <person name="Mathew T."/>
            <person name="Ngo R."/>
            <person name="Nguyen L."/>
            <person name="Nguyen N."/>
            <person name="Okwuonu G."/>
            <person name="Ongeri F."/>
            <person name="Pham C."/>
            <person name="Simmons D."/>
            <person name="Wilczek-Boney K."/>
            <person name="Hale W."/>
            <person name="Jakkamsetti A."/>
            <person name="Pham P."/>
            <person name="Ruth R."/>
            <person name="San Lucas F."/>
            <person name="Warren J."/>
            <person name="Zhang J."/>
            <person name="Zhao Z."/>
            <person name="Zhou C."/>
            <person name="Zhu D."/>
            <person name="Lee S."/>
            <person name="Bess C."/>
            <person name="Blankenburg K."/>
            <person name="Forbes L."/>
            <person name="Fu Q."/>
            <person name="Gubbala S."/>
            <person name="Hirani K."/>
            <person name="Jayaseelan J.C."/>
            <person name="Lara F."/>
            <person name="Munidasa M."/>
            <person name="Palculict T."/>
            <person name="Patil S."/>
            <person name="Pu L.-L."/>
            <person name="Saada N."/>
            <person name="Tang L."/>
            <person name="Weissenberger G."/>
            <person name="Zhu Y."/>
            <person name="Hemphill L."/>
            <person name="Shang Y."/>
            <person name="Youmans B."/>
            <person name="Ayvaz T."/>
            <person name="Ross M."/>
            <person name="Santibanez J."/>
            <person name="Aqrawi P."/>
            <person name="Gross S."/>
            <person name="Joshi V."/>
            <person name="Fowler G."/>
            <person name="Nazareth L."/>
            <person name="Reid J."/>
            <person name="Worley K."/>
            <person name="Petrosino J."/>
            <person name="Highlander S."/>
            <person name="Gibbs R."/>
        </authorList>
    </citation>
    <scope>NUCLEOTIDE SEQUENCE [LARGE SCALE GENOMIC DNA]</scope>
    <source>
        <strain evidence="2">ATCC 33030</strain>
    </source>
</reference>
<dbReference type="EMBL" id="ACLJ02000003">
    <property type="protein sequence ID" value="EFK54519.1"/>
    <property type="molecule type" value="Genomic_DNA"/>
</dbReference>
<dbReference type="AlphaFoldDB" id="D7WF85"/>
<evidence type="ECO:0000313" key="3">
    <source>
        <dbReference type="Proteomes" id="UP000004208"/>
    </source>
</evidence>
<feature type="transmembrane region" description="Helical" evidence="1">
    <location>
        <begin position="138"/>
        <end position="158"/>
    </location>
</feature>
<keyword evidence="1" id="KW-0472">Membrane</keyword>
<evidence type="ECO:0000313" key="2">
    <source>
        <dbReference type="EMBL" id="EFK54519.1"/>
    </source>
</evidence>
<protein>
    <recommendedName>
        <fullName evidence="4">DUF2178 domain-containing protein</fullName>
    </recommendedName>
</protein>
<dbReference type="HOGENOM" id="CLU_127547_0_0_11"/>
<name>D7WF85_9CORY</name>
<keyword evidence="1" id="KW-0812">Transmembrane</keyword>
<dbReference type="Proteomes" id="UP000004208">
    <property type="component" value="Unassembled WGS sequence"/>
</dbReference>